<proteinExistence type="predicted"/>
<dbReference type="Pfam" id="PF01381">
    <property type="entry name" value="HTH_3"/>
    <property type="match status" value="1"/>
</dbReference>
<dbReference type="Gene3D" id="1.25.40.10">
    <property type="entry name" value="Tetratricopeptide repeat domain"/>
    <property type="match status" value="1"/>
</dbReference>
<accession>A0ABR8PM97</accession>
<dbReference type="InterPro" id="IPR001387">
    <property type="entry name" value="Cro/C1-type_HTH"/>
</dbReference>
<evidence type="ECO:0000313" key="3">
    <source>
        <dbReference type="Proteomes" id="UP000659496"/>
    </source>
</evidence>
<dbReference type="PROSITE" id="PS50943">
    <property type="entry name" value="HTH_CROC1"/>
    <property type="match status" value="1"/>
</dbReference>
<dbReference type="SUPFAM" id="SSF47413">
    <property type="entry name" value="lambda repressor-like DNA-binding domains"/>
    <property type="match status" value="1"/>
</dbReference>
<keyword evidence="3" id="KW-1185">Reference proteome</keyword>
<dbReference type="SUPFAM" id="SSF48452">
    <property type="entry name" value="TPR-like"/>
    <property type="match status" value="1"/>
</dbReference>
<organism evidence="2 3">
    <name type="scientific">Sporosarcina gallistercoris</name>
    <dbReference type="NCBI Taxonomy" id="2762245"/>
    <lineage>
        <taxon>Bacteria</taxon>
        <taxon>Bacillati</taxon>
        <taxon>Bacillota</taxon>
        <taxon>Bacilli</taxon>
        <taxon>Bacillales</taxon>
        <taxon>Caryophanaceae</taxon>
        <taxon>Sporosarcina</taxon>
    </lineage>
</organism>
<dbReference type="RefSeq" id="WP_191691263.1">
    <property type="nucleotide sequence ID" value="NZ_JACSQY010000011.1"/>
</dbReference>
<comment type="caution">
    <text evidence="2">The sequence shown here is derived from an EMBL/GenBank/DDBJ whole genome shotgun (WGS) entry which is preliminary data.</text>
</comment>
<evidence type="ECO:0000313" key="2">
    <source>
        <dbReference type="EMBL" id="MBD7909250.1"/>
    </source>
</evidence>
<dbReference type="InterPro" id="IPR011990">
    <property type="entry name" value="TPR-like_helical_dom_sf"/>
</dbReference>
<dbReference type="InterPro" id="IPR010982">
    <property type="entry name" value="Lambda_DNA-bd_dom_sf"/>
</dbReference>
<sequence length="421" mass="49696">MYEGKIIKFYRQKAKITQEELGKGICSVTHISKIERGITEYSPEITILLAKRLQIDMEEELTSLENLKIKLDDWHECIISQNQQASTRLHNELKEYKLLELSEHATYYKILVANYYLTQGCTKKAKKRIYEIQRSVEELSVYESNLFKHILALYYSSVDDYTKSIDIFNTVDFKFYANPSIYYDLAVAYQNVHSPVLAYHYAEKALHHFKKTNQFLRIIDTENLMLIQVESDQYRNFNDTIEQYANLIKLCDLCNSLEKKAKVLHNFAYEHFRRQNYETAGTLYKESMALKEKDSPLYLLSLEGYTRSALIGKFVTQEDLVALIEEGLTIADRCDETLYRLIFTLHRYSAFQQKDDYHTYLFDMVLPYLKSHGYTLTAQTYDRDLFNYYSEKGKPDKALEVAERLINMDYVKQEETLELVE</sequence>
<protein>
    <submittedName>
        <fullName evidence="2">Helix-turn-helix transcriptional regulator</fullName>
    </submittedName>
</protein>
<dbReference type="EMBL" id="JACSQY010000011">
    <property type="protein sequence ID" value="MBD7909250.1"/>
    <property type="molecule type" value="Genomic_DNA"/>
</dbReference>
<dbReference type="Proteomes" id="UP000659496">
    <property type="component" value="Unassembled WGS sequence"/>
</dbReference>
<feature type="domain" description="HTH cro/C1-type" evidence="1">
    <location>
        <begin position="7"/>
        <end position="61"/>
    </location>
</feature>
<reference evidence="2 3" key="1">
    <citation type="submission" date="2020-08" db="EMBL/GenBank/DDBJ databases">
        <title>A Genomic Blueprint of the Chicken Gut Microbiome.</title>
        <authorList>
            <person name="Gilroy R."/>
            <person name="Ravi A."/>
            <person name="Getino M."/>
            <person name="Pursley I."/>
            <person name="Horton D.L."/>
            <person name="Alikhan N.-F."/>
            <person name="Baker D."/>
            <person name="Gharbi K."/>
            <person name="Hall N."/>
            <person name="Watson M."/>
            <person name="Adriaenssens E.M."/>
            <person name="Foster-Nyarko E."/>
            <person name="Jarju S."/>
            <person name="Secka A."/>
            <person name="Antonio M."/>
            <person name="Oren A."/>
            <person name="Chaudhuri R."/>
            <person name="La Ragione R.M."/>
            <person name="Hildebrand F."/>
            <person name="Pallen M.J."/>
        </authorList>
    </citation>
    <scope>NUCLEOTIDE SEQUENCE [LARGE SCALE GENOMIC DNA]</scope>
    <source>
        <strain evidence="2 3">Sa3CUA8</strain>
    </source>
</reference>
<dbReference type="CDD" id="cd00093">
    <property type="entry name" value="HTH_XRE"/>
    <property type="match status" value="1"/>
</dbReference>
<dbReference type="SMART" id="SM00530">
    <property type="entry name" value="HTH_XRE"/>
    <property type="match status" value="1"/>
</dbReference>
<evidence type="ECO:0000259" key="1">
    <source>
        <dbReference type="PROSITE" id="PS50943"/>
    </source>
</evidence>
<name>A0ABR8PM97_9BACL</name>
<gene>
    <name evidence="2" type="ORF">H9659_13015</name>
</gene>
<dbReference type="Gene3D" id="1.10.260.40">
    <property type="entry name" value="lambda repressor-like DNA-binding domains"/>
    <property type="match status" value="1"/>
</dbReference>